<sequence length="281" mass="32332">MGTMEIPIFYGEEPEEWVSWMDAFIADQSLSEFETRQFAYGFIDGEAHTCTRVEEAKEQLERPSFMDRMKQLSLLLERFEQRWKEEDEAKKVPKEATVVTAETEEIVSYIVGKGSTEDPIPEPIRLLTKLEEKNETCVTSDPVIRVATCDEALEEDHLVSLKNPALGKRSGKEQGGNTRNKKKRWKKCWGRKRDSNHRTRTREGSLRSDQTPILLGRYVATELEPKFGHYVATELEPKFGRYVATELFRNVGTTSVHAFSSTLRCYLPNTVANPSHIPRHF</sequence>
<evidence type="ECO:0000256" key="1">
    <source>
        <dbReference type="SAM" id="MobiDB-lite"/>
    </source>
</evidence>
<evidence type="ECO:0000313" key="2">
    <source>
        <dbReference type="EMBL" id="KAF3499936.1"/>
    </source>
</evidence>
<proteinExistence type="predicted"/>
<feature type="compositionally biased region" description="Basic residues" evidence="1">
    <location>
        <begin position="179"/>
        <end position="190"/>
    </location>
</feature>
<evidence type="ECO:0000313" key="3">
    <source>
        <dbReference type="Proteomes" id="UP000712600"/>
    </source>
</evidence>
<organism evidence="2 3">
    <name type="scientific">Brassica cretica</name>
    <name type="common">Mustard</name>
    <dbReference type="NCBI Taxonomy" id="69181"/>
    <lineage>
        <taxon>Eukaryota</taxon>
        <taxon>Viridiplantae</taxon>
        <taxon>Streptophyta</taxon>
        <taxon>Embryophyta</taxon>
        <taxon>Tracheophyta</taxon>
        <taxon>Spermatophyta</taxon>
        <taxon>Magnoliopsida</taxon>
        <taxon>eudicotyledons</taxon>
        <taxon>Gunneridae</taxon>
        <taxon>Pentapetalae</taxon>
        <taxon>rosids</taxon>
        <taxon>malvids</taxon>
        <taxon>Brassicales</taxon>
        <taxon>Brassicaceae</taxon>
        <taxon>Brassiceae</taxon>
        <taxon>Brassica</taxon>
    </lineage>
</organism>
<accession>A0A8S9NCT5</accession>
<gene>
    <name evidence="2" type="ORF">F2Q69_00042253</name>
</gene>
<reference evidence="2" key="1">
    <citation type="submission" date="2019-12" db="EMBL/GenBank/DDBJ databases">
        <title>Genome sequencing and annotation of Brassica cretica.</title>
        <authorList>
            <person name="Studholme D.J."/>
            <person name="Sarris P."/>
        </authorList>
    </citation>
    <scope>NUCLEOTIDE SEQUENCE</scope>
    <source>
        <strain evidence="2">PFS-109/04</strain>
        <tissue evidence="2">Leaf</tissue>
    </source>
</reference>
<name>A0A8S9NCT5_BRACR</name>
<protein>
    <submittedName>
        <fullName evidence="2">Uncharacterized protein</fullName>
    </submittedName>
</protein>
<dbReference type="EMBL" id="QGKX02001621">
    <property type="protein sequence ID" value="KAF3499936.1"/>
    <property type="molecule type" value="Genomic_DNA"/>
</dbReference>
<dbReference type="Proteomes" id="UP000712600">
    <property type="component" value="Unassembled WGS sequence"/>
</dbReference>
<dbReference type="AlphaFoldDB" id="A0A8S9NCT5"/>
<comment type="caution">
    <text evidence="2">The sequence shown here is derived from an EMBL/GenBank/DDBJ whole genome shotgun (WGS) entry which is preliminary data.</text>
</comment>
<feature type="compositionally biased region" description="Basic and acidic residues" evidence="1">
    <location>
        <begin position="191"/>
        <end position="206"/>
    </location>
</feature>
<feature type="region of interest" description="Disordered" evidence="1">
    <location>
        <begin position="163"/>
        <end position="206"/>
    </location>
</feature>